<accession>A0A1P8DTP0</accession>
<keyword evidence="1" id="KW-0812">Transmembrane</keyword>
<reference evidence="3" key="1">
    <citation type="submission" date="2016-10" db="EMBL/GenBank/DDBJ databases">
        <title>Complete genome of Salmonella enterica bacteriophage Sasha.</title>
        <authorList>
            <person name="Zeng C."/>
            <person name="Xie Y."/>
            <person name="Gill J.J."/>
        </authorList>
    </citation>
    <scope>NUCLEOTIDE SEQUENCE [LARGE SCALE GENOMIC DNA]</scope>
</reference>
<keyword evidence="1" id="KW-0472">Membrane</keyword>
<organism evidence="2 3">
    <name type="scientific">Salmonella phage vB_SenS_Sasha</name>
    <dbReference type="NCBI Taxonomy" id="1913114"/>
    <lineage>
        <taxon>Viruses</taxon>
        <taxon>Duplodnaviria</taxon>
        <taxon>Heunggongvirae</taxon>
        <taxon>Uroviricota</taxon>
        <taxon>Caudoviricetes</taxon>
        <taxon>Sashavirus</taxon>
        <taxon>Sashavirus sasha</taxon>
    </lineage>
</organism>
<protein>
    <submittedName>
        <fullName evidence="2">Uncharacterized protein</fullName>
    </submittedName>
</protein>
<sequence length="96" mass="11328">MDNSYRKDLHTWFGLSYSAFLVMPRVAMMQMPKEWQEQMSELLHQYDETINTGAFGVHSCFVTVKDANNKFMKMPEQLINYRHPQPETIAVLLNKE</sequence>
<feature type="transmembrane region" description="Helical" evidence="1">
    <location>
        <begin position="12"/>
        <end position="28"/>
    </location>
</feature>
<evidence type="ECO:0000256" key="1">
    <source>
        <dbReference type="SAM" id="Phobius"/>
    </source>
</evidence>
<keyword evidence="3" id="KW-1185">Reference proteome</keyword>
<name>A0A1P8DTP0_9CAUD</name>
<gene>
    <name evidence="2" type="ORF">CPTSasha_32</name>
</gene>
<keyword evidence="1" id="KW-1133">Transmembrane helix</keyword>
<proteinExistence type="predicted"/>
<evidence type="ECO:0000313" key="2">
    <source>
        <dbReference type="EMBL" id="APU92788.1"/>
    </source>
</evidence>
<evidence type="ECO:0000313" key="3">
    <source>
        <dbReference type="Proteomes" id="UP000223290"/>
    </source>
</evidence>
<dbReference type="Proteomes" id="UP000223290">
    <property type="component" value="Segment"/>
</dbReference>
<dbReference type="EMBL" id="KX987158">
    <property type="protein sequence ID" value="APU92788.1"/>
    <property type="molecule type" value="Genomic_DNA"/>
</dbReference>